<reference evidence="12 13" key="1">
    <citation type="submission" date="2017-05" db="EMBL/GenBank/DDBJ databases">
        <authorList>
            <person name="Song R."/>
            <person name="Chenine A.L."/>
            <person name="Ruprecht R.M."/>
        </authorList>
    </citation>
    <scope>NUCLEOTIDE SEQUENCE [LARGE SCALE GENOMIC DNA]</scope>
    <source>
        <strain evidence="12">SW32</strain>
    </source>
</reference>
<dbReference type="EMBL" id="CP021358">
    <property type="protein sequence ID" value="ART61802.1"/>
    <property type="molecule type" value="Genomic_DNA"/>
</dbReference>
<dbReference type="Proteomes" id="UP000194457">
    <property type="component" value="Chromosome"/>
</dbReference>
<dbReference type="Pfam" id="PF00580">
    <property type="entry name" value="UvrD-helicase"/>
    <property type="match status" value="1"/>
</dbReference>
<organism evidence="12 13">
    <name type="scientific">Kushneria marisflavi</name>
    <dbReference type="NCBI Taxonomy" id="157779"/>
    <lineage>
        <taxon>Bacteria</taxon>
        <taxon>Pseudomonadati</taxon>
        <taxon>Pseudomonadota</taxon>
        <taxon>Gammaproteobacteria</taxon>
        <taxon>Oceanospirillales</taxon>
        <taxon>Halomonadaceae</taxon>
        <taxon>Kushneria</taxon>
    </lineage>
</organism>
<dbReference type="GO" id="GO:0016887">
    <property type="term" value="F:ATP hydrolysis activity"/>
    <property type="evidence" value="ECO:0007669"/>
    <property type="project" value="RHEA"/>
</dbReference>
<name>A0A240UL88_9GAMM</name>
<dbReference type="Pfam" id="PF13361">
    <property type="entry name" value="UvrD_C"/>
    <property type="match status" value="1"/>
</dbReference>
<keyword evidence="4 12" id="KW-0347">Helicase</keyword>
<dbReference type="InterPro" id="IPR014016">
    <property type="entry name" value="UvrD-like_ATP-bd"/>
</dbReference>
<dbReference type="AlphaFoldDB" id="A0A240UL88"/>
<proteinExistence type="inferred from homology"/>
<comment type="catalytic activity">
    <reaction evidence="8">
        <text>Couples ATP hydrolysis with the unwinding of duplex DNA by translocating in the 3'-5' direction.</text>
        <dbReference type="EC" id="5.6.2.4"/>
    </reaction>
</comment>
<dbReference type="GO" id="GO:0000725">
    <property type="term" value="P:recombinational repair"/>
    <property type="evidence" value="ECO:0007669"/>
    <property type="project" value="TreeGrafter"/>
</dbReference>
<keyword evidence="6" id="KW-0238">DNA-binding</keyword>
<dbReference type="PROSITE" id="PS51217">
    <property type="entry name" value="UVRD_HELICASE_CTER"/>
    <property type="match status" value="1"/>
</dbReference>
<evidence type="ECO:0000256" key="4">
    <source>
        <dbReference type="ARBA" id="ARBA00022806"/>
    </source>
</evidence>
<evidence type="ECO:0000256" key="6">
    <source>
        <dbReference type="ARBA" id="ARBA00023125"/>
    </source>
</evidence>
<evidence type="ECO:0000313" key="12">
    <source>
        <dbReference type="EMBL" id="ART61802.1"/>
    </source>
</evidence>
<dbReference type="PANTHER" id="PTHR11070">
    <property type="entry name" value="UVRD / RECB / PCRA DNA HELICASE FAMILY MEMBER"/>
    <property type="match status" value="1"/>
</dbReference>
<dbReference type="KEGG" id="kma:B9H00_00935"/>
<evidence type="ECO:0000256" key="9">
    <source>
        <dbReference type="ARBA" id="ARBA00034808"/>
    </source>
</evidence>
<keyword evidence="3" id="KW-0378">Hydrolase</keyword>
<dbReference type="RefSeq" id="WP_086899075.1">
    <property type="nucleotide sequence ID" value="NZ_CP021358.1"/>
</dbReference>
<dbReference type="SUPFAM" id="SSF52540">
    <property type="entry name" value="P-loop containing nucleoside triphosphate hydrolases"/>
    <property type="match status" value="1"/>
</dbReference>
<dbReference type="PROSITE" id="PS51198">
    <property type="entry name" value="UVRD_HELICASE_ATP_BIND"/>
    <property type="match status" value="1"/>
</dbReference>
<dbReference type="GO" id="GO:0005524">
    <property type="term" value="F:ATP binding"/>
    <property type="evidence" value="ECO:0007669"/>
    <property type="project" value="UniProtKB-UniRule"/>
</dbReference>
<dbReference type="InterPro" id="IPR000212">
    <property type="entry name" value="DNA_helicase_UvrD/REP"/>
</dbReference>
<sequence length="726" mass="82035">MRLTEQQQAVVQHGQGHARVFAVAGAGKTSTMVARVLHLMAIGTPADRIMILMFNRAAREDFAARLRMLAPAGARLPQVRTFHSIGHRLGQSLMRWGALPARRLIEGEWQRERLARQVLQQLLVDEPAQLALALEEERIEALLQFCDLVKSECLPPARLHERGDYGADTEHFVPAFLEMERQMHEQGVMTYADLLYRPLRALIRDDRVRARIQGRLDHIIVDEYQDINEVQLRLLSMLAGDSASVMAVGDANQCIYEWRGARPDAMNARFSELFGTPADYPLSWTFRHGHAVSLMANHVIRANPGAADQLTLSAPDNPDTQVECDSGGTRLVNVLQSWQAQGRDLKECAVLVRSWSLSVPVQLRLLRENIPFQLGQQDRFVFRLPLVRALAGYLELTRRPELLQDSDHLLLLYSQPSAFVSQERLAPLTAELARTGRWPDQHIVLEGLRPFQRRHLKKRWALLQKLPSMRDQAPAYVLSHVVETLEAEKLLRRAAARRDKGEEDIRLLDVLIEQAGELADDPDAFIALLKDPVINQEQGVLLSTIHGAKGLEWPLVALAGLNEEDFPLYSRENPLTPQALEEERRLFYVGITRARERLLLLSDPPPHRLSRFVEEAAWEDSIKMARAIGSSQEGEPGVRDPSLVNRYLEGIGVENSLRVRAGQKTPAVLSQAGDWQPGEQVRHAVFGEGRIELVEGDRERCVLEVMFHRAGRRRLIASRAPIERVS</sequence>
<gene>
    <name evidence="12" type="ORF">B9H00_00935</name>
</gene>
<evidence type="ECO:0000256" key="10">
    <source>
        <dbReference type="ARBA" id="ARBA00034923"/>
    </source>
</evidence>
<keyword evidence="7" id="KW-0413">Isomerase</keyword>
<evidence type="ECO:0000256" key="2">
    <source>
        <dbReference type="ARBA" id="ARBA00022741"/>
    </source>
</evidence>
<evidence type="ECO:0000256" key="11">
    <source>
        <dbReference type="ARBA" id="ARBA00048988"/>
    </source>
</evidence>
<dbReference type="Pfam" id="PF21196">
    <property type="entry name" value="PcrA_UvrD_tudor"/>
    <property type="match status" value="1"/>
</dbReference>
<keyword evidence="13" id="KW-1185">Reference proteome</keyword>
<comment type="catalytic activity">
    <reaction evidence="11">
        <text>ATP + H2O = ADP + phosphate + H(+)</text>
        <dbReference type="Rhea" id="RHEA:13065"/>
        <dbReference type="ChEBI" id="CHEBI:15377"/>
        <dbReference type="ChEBI" id="CHEBI:15378"/>
        <dbReference type="ChEBI" id="CHEBI:30616"/>
        <dbReference type="ChEBI" id="CHEBI:43474"/>
        <dbReference type="ChEBI" id="CHEBI:456216"/>
        <dbReference type="EC" id="5.6.2.4"/>
    </reaction>
</comment>
<dbReference type="GO" id="GO:0003677">
    <property type="term" value="F:DNA binding"/>
    <property type="evidence" value="ECO:0007669"/>
    <property type="project" value="UniProtKB-KW"/>
</dbReference>
<keyword evidence="5" id="KW-0067">ATP-binding</keyword>
<evidence type="ECO:0000313" key="13">
    <source>
        <dbReference type="Proteomes" id="UP000194457"/>
    </source>
</evidence>
<evidence type="ECO:0000256" key="7">
    <source>
        <dbReference type="ARBA" id="ARBA00023235"/>
    </source>
</evidence>
<protein>
    <recommendedName>
        <fullName evidence="9">DNA 3'-5' helicase</fullName>
        <ecNumber evidence="9">5.6.2.4</ecNumber>
    </recommendedName>
    <alternativeName>
        <fullName evidence="10">DNA 3'-5' helicase II</fullName>
    </alternativeName>
</protein>
<evidence type="ECO:0000256" key="3">
    <source>
        <dbReference type="ARBA" id="ARBA00022801"/>
    </source>
</evidence>
<comment type="similarity">
    <text evidence="1">Belongs to the helicase family. UvrD subfamily.</text>
</comment>
<evidence type="ECO:0000256" key="1">
    <source>
        <dbReference type="ARBA" id="ARBA00009922"/>
    </source>
</evidence>
<dbReference type="InterPro" id="IPR013986">
    <property type="entry name" value="DExx_box_DNA_helicase_dom_sf"/>
</dbReference>
<accession>A0A240UL88</accession>
<dbReference type="Gene3D" id="1.10.486.10">
    <property type="entry name" value="PCRA, domain 4"/>
    <property type="match status" value="1"/>
</dbReference>
<dbReference type="EC" id="5.6.2.4" evidence="9"/>
<dbReference type="InterPro" id="IPR027417">
    <property type="entry name" value="P-loop_NTPase"/>
</dbReference>
<dbReference type="OrthoDB" id="9806690at2"/>
<dbReference type="Gene3D" id="1.10.10.160">
    <property type="match status" value="1"/>
</dbReference>
<keyword evidence="2" id="KW-0547">Nucleotide-binding</keyword>
<evidence type="ECO:0000256" key="8">
    <source>
        <dbReference type="ARBA" id="ARBA00034617"/>
    </source>
</evidence>
<evidence type="ECO:0000256" key="5">
    <source>
        <dbReference type="ARBA" id="ARBA00022840"/>
    </source>
</evidence>
<dbReference type="InterPro" id="IPR014017">
    <property type="entry name" value="DNA_helicase_UvrD-like_C"/>
</dbReference>
<dbReference type="GO" id="GO:0043138">
    <property type="term" value="F:3'-5' DNA helicase activity"/>
    <property type="evidence" value="ECO:0007669"/>
    <property type="project" value="UniProtKB-EC"/>
</dbReference>
<dbReference type="Gene3D" id="3.40.50.300">
    <property type="entry name" value="P-loop containing nucleotide triphosphate hydrolases"/>
    <property type="match status" value="2"/>
</dbReference>
<dbReference type="CDD" id="cd17932">
    <property type="entry name" value="DEXQc_UvrD"/>
    <property type="match status" value="1"/>
</dbReference>
<dbReference type="PANTHER" id="PTHR11070:SF2">
    <property type="entry name" value="ATP-DEPENDENT DNA HELICASE SRS2"/>
    <property type="match status" value="1"/>
</dbReference>